<gene>
    <name evidence="13" type="ORF">T07_11820</name>
</gene>
<dbReference type="Pfam" id="PF10164">
    <property type="entry name" value="BRI3"/>
    <property type="match status" value="1"/>
</dbReference>
<evidence type="ECO:0000256" key="4">
    <source>
        <dbReference type="ARBA" id="ARBA00022490"/>
    </source>
</evidence>
<comment type="similarity">
    <text evidence="3">Belongs to the BRI3 family.</text>
</comment>
<evidence type="ECO:0000313" key="14">
    <source>
        <dbReference type="Proteomes" id="UP000054630"/>
    </source>
</evidence>
<comment type="subcellular location">
    <subcellularLocation>
        <location evidence="2">Cytoplasm</location>
        <location evidence="2">Perinuclear region</location>
    </subcellularLocation>
    <subcellularLocation>
        <location evidence="1">Lysosome membrane</location>
        <topology evidence="1">Multi-pass membrane protein</topology>
    </subcellularLocation>
</comment>
<comment type="caution">
    <text evidence="13">The sequence shown here is derived from an EMBL/GenBank/DDBJ whole genome shotgun (WGS) entry which is preliminary data.</text>
</comment>
<feature type="non-terminal residue" evidence="13">
    <location>
        <position position="1"/>
    </location>
</feature>
<keyword evidence="4" id="KW-0963">Cytoplasm</keyword>
<dbReference type="PANTHER" id="PTHR13551">
    <property type="entry name" value="BRAIN PROTEIN I3"/>
    <property type="match status" value="1"/>
</dbReference>
<evidence type="ECO:0000256" key="9">
    <source>
        <dbReference type="ARBA" id="ARBA00035284"/>
    </source>
</evidence>
<name>A0A0V0SLC9_9BILA</name>
<dbReference type="GO" id="GO:0048471">
    <property type="term" value="C:perinuclear region of cytoplasm"/>
    <property type="evidence" value="ECO:0007669"/>
    <property type="project" value="UniProtKB-SubCell"/>
</dbReference>
<reference evidence="13 14" key="1">
    <citation type="submission" date="2015-01" db="EMBL/GenBank/DDBJ databases">
        <title>Evolution of Trichinella species and genotypes.</title>
        <authorList>
            <person name="Korhonen P.K."/>
            <person name="Edoardo P."/>
            <person name="Giuseppe L.R."/>
            <person name="Gasser R.B."/>
        </authorList>
    </citation>
    <scope>NUCLEOTIDE SEQUENCE [LARGE SCALE GENOMIC DNA]</scope>
    <source>
        <strain evidence="13">ISS37</strain>
    </source>
</reference>
<evidence type="ECO:0000256" key="10">
    <source>
        <dbReference type="ARBA" id="ARBA00035449"/>
    </source>
</evidence>
<dbReference type="OrthoDB" id="5841096at2759"/>
<evidence type="ECO:0000256" key="5">
    <source>
        <dbReference type="ARBA" id="ARBA00022692"/>
    </source>
</evidence>
<evidence type="ECO:0000256" key="7">
    <source>
        <dbReference type="ARBA" id="ARBA00023136"/>
    </source>
</evidence>
<accession>A0A0V0SLC9</accession>
<evidence type="ECO:0000256" key="11">
    <source>
        <dbReference type="ARBA" id="ARBA00046593"/>
    </source>
</evidence>
<dbReference type="InterPro" id="IPR019317">
    <property type="entry name" value="BRI3"/>
</dbReference>
<keyword evidence="8" id="KW-0458">Lysosome</keyword>
<organism evidence="13 14">
    <name type="scientific">Trichinella nelsoni</name>
    <dbReference type="NCBI Taxonomy" id="6336"/>
    <lineage>
        <taxon>Eukaryota</taxon>
        <taxon>Metazoa</taxon>
        <taxon>Ecdysozoa</taxon>
        <taxon>Nematoda</taxon>
        <taxon>Enoplea</taxon>
        <taxon>Dorylaimia</taxon>
        <taxon>Trichinellida</taxon>
        <taxon>Trichinellidae</taxon>
        <taxon>Trichinella</taxon>
    </lineage>
</organism>
<protein>
    <recommendedName>
        <fullName evidence="9">Membrane protein BRI3</fullName>
    </recommendedName>
    <alternativeName>
        <fullName evidence="10">Brain protein I3</fullName>
    </alternativeName>
</protein>
<feature type="transmembrane region" description="Helical" evidence="12">
    <location>
        <begin position="134"/>
        <end position="155"/>
    </location>
</feature>
<evidence type="ECO:0000256" key="6">
    <source>
        <dbReference type="ARBA" id="ARBA00022989"/>
    </source>
</evidence>
<keyword evidence="6 12" id="KW-1133">Transmembrane helix</keyword>
<keyword evidence="7 12" id="KW-0472">Membrane</keyword>
<dbReference type="AlphaFoldDB" id="A0A0V0SLC9"/>
<dbReference type="GO" id="GO:0005765">
    <property type="term" value="C:lysosomal membrane"/>
    <property type="evidence" value="ECO:0007669"/>
    <property type="project" value="UniProtKB-SubCell"/>
</dbReference>
<evidence type="ECO:0000256" key="8">
    <source>
        <dbReference type="ARBA" id="ARBA00023228"/>
    </source>
</evidence>
<keyword evidence="14" id="KW-1185">Reference proteome</keyword>
<dbReference type="Proteomes" id="UP000054630">
    <property type="component" value="Unassembled WGS sequence"/>
</dbReference>
<evidence type="ECO:0000256" key="3">
    <source>
        <dbReference type="ARBA" id="ARBA00008090"/>
    </source>
</evidence>
<evidence type="ECO:0000256" key="2">
    <source>
        <dbReference type="ARBA" id="ARBA00004556"/>
    </source>
</evidence>
<proteinExistence type="inferred from homology"/>
<evidence type="ECO:0000256" key="1">
    <source>
        <dbReference type="ARBA" id="ARBA00004155"/>
    </source>
</evidence>
<sequence>LLIIFVMADIPELRLVTNRFGDMSLVYGGRAYKLRYTANGRLKISVHYFAQQNKCYQNPTEGNVAGSQPGFWPPPPSYQAATGQQYYPPPNQPSGQTFYVPVTNITAVPVETAVVARLCPRCQIGTLSEVSNTALTIFIFLGVICFFPIGLLYLFCLPPSISYRCCNCGFEKL</sequence>
<comment type="subunit">
    <text evidence="11">Interacts with BRI3BP. Interacts with MGAT1 and IFITM3.</text>
</comment>
<dbReference type="EMBL" id="JYDL01000003">
    <property type="protein sequence ID" value="KRX27598.1"/>
    <property type="molecule type" value="Genomic_DNA"/>
</dbReference>
<keyword evidence="5 12" id="KW-0812">Transmembrane</keyword>
<evidence type="ECO:0000256" key="12">
    <source>
        <dbReference type="SAM" id="Phobius"/>
    </source>
</evidence>
<dbReference type="PANTHER" id="PTHR13551:SF1">
    <property type="entry name" value="MEMBRANE PROTEIN BRI3"/>
    <property type="match status" value="1"/>
</dbReference>
<evidence type="ECO:0000313" key="13">
    <source>
        <dbReference type="EMBL" id="KRX27598.1"/>
    </source>
</evidence>